<name>A1ZRK5_MICM2</name>
<dbReference type="EMBL" id="AAWS01000028">
    <property type="protein sequence ID" value="EAY26910.1"/>
    <property type="molecule type" value="Genomic_DNA"/>
</dbReference>
<gene>
    <name evidence="1" type="ORF">M23134_03561</name>
</gene>
<reference evidence="1 2" key="1">
    <citation type="submission" date="2007-01" db="EMBL/GenBank/DDBJ databases">
        <authorList>
            <person name="Haygood M."/>
            <person name="Podell S."/>
            <person name="Anderson C."/>
            <person name="Hopkinson B."/>
            <person name="Roe K."/>
            <person name="Barbeau K."/>
            <person name="Gaasterland T."/>
            <person name="Ferriera S."/>
            <person name="Johnson J."/>
            <person name="Kravitz S."/>
            <person name="Beeson K."/>
            <person name="Sutton G."/>
            <person name="Rogers Y.-H."/>
            <person name="Friedman R."/>
            <person name="Frazier M."/>
            <person name="Venter J.C."/>
        </authorList>
    </citation>
    <scope>NUCLEOTIDE SEQUENCE [LARGE SCALE GENOMIC DNA]</scope>
    <source>
        <strain evidence="1 2">ATCC 23134</strain>
    </source>
</reference>
<dbReference type="OrthoDB" id="1491714at2"/>
<dbReference type="Proteomes" id="UP000004095">
    <property type="component" value="Unassembled WGS sequence"/>
</dbReference>
<organism evidence="1 2">
    <name type="scientific">Microscilla marina ATCC 23134</name>
    <dbReference type="NCBI Taxonomy" id="313606"/>
    <lineage>
        <taxon>Bacteria</taxon>
        <taxon>Pseudomonadati</taxon>
        <taxon>Bacteroidota</taxon>
        <taxon>Cytophagia</taxon>
        <taxon>Cytophagales</taxon>
        <taxon>Microscillaceae</taxon>
        <taxon>Microscilla</taxon>
    </lineage>
</organism>
<sequence length="345" mass="37153">MHTKHALLSIRLWLFVGILGSLITACNLNNNQDITLDWQPDILAPIVKGTMGVLQQPDIQNVDFSIAIPASSLGLDGYSGTVPVVPAFGPIDSVKRTYTITDANNALIFESVEIDSIQISTSFSNPFPVALSAGMRIVFRNQGETNALITHTTTQEVAPNASYSFSQLVLSTTLNSNLEIGIENIQSPGGSNVDFSNISDLTMNIQLQISGITAITLAPNVSASFETTDNFDLGLGSEVENLEGSLILKHDNQTPLNLAVQAYFLADDQTTVIDSLFEVPSLISAGDTLSVRVSSTSLLNNLRNTKYIKFTTGFDTNGLSSSVRIDGATMYKFQLIADVKVKLKN</sequence>
<dbReference type="eggNOG" id="ENOG502ZJJX">
    <property type="taxonomic scope" value="Bacteria"/>
</dbReference>
<proteinExistence type="predicted"/>
<dbReference type="PROSITE" id="PS51257">
    <property type="entry name" value="PROKAR_LIPOPROTEIN"/>
    <property type="match status" value="1"/>
</dbReference>
<keyword evidence="2" id="KW-1185">Reference proteome</keyword>
<accession>A1ZRK5</accession>
<dbReference type="RefSeq" id="WP_002700025.1">
    <property type="nucleotide sequence ID" value="NZ_AAWS01000028.1"/>
</dbReference>
<dbReference type="AlphaFoldDB" id="A1ZRK5"/>
<evidence type="ECO:0000313" key="1">
    <source>
        <dbReference type="EMBL" id="EAY26910.1"/>
    </source>
</evidence>
<comment type="caution">
    <text evidence="1">The sequence shown here is derived from an EMBL/GenBank/DDBJ whole genome shotgun (WGS) entry which is preliminary data.</text>
</comment>
<keyword evidence="1" id="KW-0449">Lipoprotein</keyword>
<protein>
    <submittedName>
        <fullName evidence="1">Lipoprotein, putative</fullName>
    </submittedName>
</protein>
<evidence type="ECO:0000313" key="2">
    <source>
        <dbReference type="Proteomes" id="UP000004095"/>
    </source>
</evidence>